<gene>
    <name evidence="2" type="ORF">FYK55_24450</name>
</gene>
<sequence length="126" mass="14355">MRPYKVFRSPNSGLYQAVKIGFNWPAFFFTYFWMALTKVPRLGFPAFWSALIGPFALLVFGAAEALLDMPNVTHPLFLFVWFVYSVFVGMHANEWLACDKEQAGWDDAGTIEADSEYNAIQAAKRQ</sequence>
<keyword evidence="1" id="KW-1133">Transmembrane helix</keyword>
<comment type="caution">
    <text evidence="2">The sequence shown here is derived from an EMBL/GenBank/DDBJ whole genome shotgun (WGS) entry which is preliminary data.</text>
</comment>
<dbReference type="RefSeq" id="WP_150079259.1">
    <property type="nucleotide sequence ID" value="NZ_VWOX01000019.1"/>
</dbReference>
<dbReference type="EMBL" id="VWOX01000019">
    <property type="protein sequence ID" value="KAA5539486.1"/>
    <property type="molecule type" value="Genomic_DNA"/>
</dbReference>
<organism evidence="2 3">
    <name type="scientific">Roseiconus nitratireducens</name>
    <dbReference type="NCBI Taxonomy" id="2605748"/>
    <lineage>
        <taxon>Bacteria</taxon>
        <taxon>Pseudomonadati</taxon>
        <taxon>Planctomycetota</taxon>
        <taxon>Planctomycetia</taxon>
        <taxon>Pirellulales</taxon>
        <taxon>Pirellulaceae</taxon>
        <taxon>Roseiconus</taxon>
    </lineage>
</organism>
<reference evidence="2 3" key="1">
    <citation type="submission" date="2019-08" db="EMBL/GenBank/DDBJ databases">
        <authorList>
            <person name="Dhanesh K."/>
            <person name="Kumar G."/>
            <person name="Sasikala C."/>
            <person name="Venkata Ramana C."/>
        </authorList>
    </citation>
    <scope>NUCLEOTIDE SEQUENCE [LARGE SCALE GENOMIC DNA]</scope>
    <source>
        <strain evidence="2 3">JC645</strain>
    </source>
</reference>
<protein>
    <recommendedName>
        <fullName evidence="4">DUF2628 domain-containing protein</fullName>
    </recommendedName>
</protein>
<keyword evidence="1" id="KW-0812">Transmembrane</keyword>
<dbReference type="AlphaFoldDB" id="A0A5M6CX38"/>
<feature type="transmembrane region" description="Helical" evidence="1">
    <location>
        <begin position="74"/>
        <end position="92"/>
    </location>
</feature>
<feature type="transmembrane region" description="Helical" evidence="1">
    <location>
        <begin position="12"/>
        <end position="34"/>
    </location>
</feature>
<evidence type="ECO:0008006" key="4">
    <source>
        <dbReference type="Google" id="ProtNLM"/>
    </source>
</evidence>
<keyword evidence="1" id="KW-0472">Membrane</keyword>
<accession>A0A5M6CX38</accession>
<evidence type="ECO:0000256" key="1">
    <source>
        <dbReference type="SAM" id="Phobius"/>
    </source>
</evidence>
<evidence type="ECO:0000313" key="2">
    <source>
        <dbReference type="EMBL" id="KAA5539486.1"/>
    </source>
</evidence>
<proteinExistence type="predicted"/>
<keyword evidence="3" id="KW-1185">Reference proteome</keyword>
<dbReference type="Proteomes" id="UP000324479">
    <property type="component" value="Unassembled WGS sequence"/>
</dbReference>
<name>A0A5M6CX38_9BACT</name>
<feature type="transmembrane region" description="Helical" evidence="1">
    <location>
        <begin position="46"/>
        <end position="67"/>
    </location>
</feature>
<evidence type="ECO:0000313" key="3">
    <source>
        <dbReference type="Proteomes" id="UP000324479"/>
    </source>
</evidence>